<dbReference type="EMBL" id="ACDN02000044">
    <property type="protein sequence ID" value="EEO25074.1"/>
    <property type="molecule type" value="Genomic_DNA"/>
</dbReference>
<comment type="caution">
    <text evidence="1">The sequence shown here is derived from an EMBL/GenBank/DDBJ whole genome shotgun (WGS) entry which is preliminary data.</text>
</comment>
<sequence length="137" mass="16210">MKAMVLLCIYLCGLYANNLDIVDSKGRSFWDKRFVVYDTDTSLIIKTCKNKEWFEEQGLQFDRESRSIIAYTPMERIVLEIQDSKDNIILQGDEFIFLFTDAMKHNPQDKYSLKFLDDNSIQWCMFGECEKYVLCPK</sequence>
<evidence type="ECO:0000313" key="1">
    <source>
        <dbReference type="EMBL" id="EEO25074.1"/>
    </source>
</evidence>
<keyword evidence="2" id="KW-1185">Reference proteome</keyword>
<gene>
    <name evidence="1" type="ORF">HRAG_02131</name>
</gene>
<organism evidence="1 2">
    <name type="scientific">Helicobacter bilis ATCC 43879</name>
    <dbReference type="NCBI Taxonomy" id="613026"/>
    <lineage>
        <taxon>Bacteria</taxon>
        <taxon>Pseudomonadati</taxon>
        <taxon>Campylobacterota</taxon>
        <taxon>Epsilonproteobacteria</taxon>
        <taxon>Campylobacterales</taxon>
        <taxon>Helicobacteraceae</taxon>
        <taxon>Helicobacter</taxon>
    </lineage>
</organism>
<protein>
    <submittedName>
        <fullName evidence="1">Uncharacterized protein</fullName>
    </submittedName>
</protein>
<evidence type="ECO:0000313" key="2">
    <source>
        <dbReference type="Proteomes" id="UP000005085"/>
    </source>
</evidence>
<dbReference type="Proteomes" id="UP000005085">
    <property type="component" value="Unassembled WGS sequence"/>
</dbReference>
<name>C3XJ85_9HELI</name>
<dbReference type="RefSeq" id="WP_005220040.1">
    <property type="nucleotide sequence ID" value="NZ_KI392040.1"/>
</dbReference>
<proteinExistence type="predicted"/>
<accession>C3XJ85</accession>
<dbReference type="HOGENOM" id="CLU_1893296_0_0_7"/>
<reference evidence="1 2" key="1">
    <citation type="journal article" date="2014" name="Genome Announc.">
        <title>Draft genome sequences of six enterohepatic helicobacter species isolated from humans and one from rhesus macaques.</title>
        <authorList>
            <person name="Shen Z."/>
            <person name="Sheh A."/>
            <person name="Young S.K."/>
            <person name="Abouelliel A."/>
            <person name="Ward D.V."/>
            <person name="Earl A.M."/>
            <person name="Fox J.G."/>
        </authorList>
    </citation>
    <scope>NUCLEOTIDE SEQUENCE [LARGE SCALE GENOMIC DNA]</scope>
    <source>
        <strain evidence="1 2">ATCC 43879</strain>
    </source>
</reference>
<dbReference type="AlphaFoldDB" id="C3XJ85"/>